<organism evidence="1 2">
    <name type="scientific">Sphingobacterium siyangense</name>
    <dbReference type="NCBI Taxonomy" id="459529"/>
    <lineage>
        <taxon>Bacteria</taxon>
        <taxon>Pseudomonadati</taxon>
        <taxon>Bacteroidota</taxon>
        <taxon>Sphingobacteriia</taxon>
        <taxon>Sphingobacteriales</taxon>
        <taxon>Sphingobacteriaceae</taxon>
        <taxon>Sphingobacterium</taxon>
    </lineage>
</organism>
<dbReference type="EMBL" id="VLKR01000018">
    <property type="protein sequence ID" value="TWI18120.1"/>
    <property type="molecule type" value="Genomic_DNA"/>
</dbReference>
<accession>A0A562ME11</accession>
<dbReference type="AlphaFoldDB" id="A0A562ME11"/>
<name>A0A562ME11_9SPHI</name>
<dbReference type="Proteomes" id="UP000315908">
    <property type="component" value="Unassembled WGS sequence"/>
</dbReference>
<proteinExistence type="predicted"/>
<gene>
    <name evidence="1" type="ORF">IQ31_03361</name>
</gene>
<sequence>MKYPFLLGWGDEAKNLFFIRIFAKFDTVVYRGKIIKNLYDLSC</sequence>
<protein>
    <submittedName>
        <fullName evidence="1">Uncharacterized protein</fullName>
    </submittedName>
</protein>
<comment type="caution">
    <text evidence="1">The sequence shown here is derived from an EMBL/GenBank/DDBJ whole genome shotgun (WGS) entry which is preliminary data.</text>
</comment>
<evidence type="ECO:0000313" key="1">
    <source>
        <dbReference type="EMBL" id="TWI18120.1"/>
    </source>
</evidence>
<reference evidence="1 2" key="1">
    <citation type="journal article" date="2015" name="Stand. Genomic Sci.">
        <title>Genomic Encyclopedia of Bacterial and Archaeal Type Strains, Phase III: the genomes of soil and plant-associated and newly described type strains.</title>
        <authorList>
            <person name="Whitman W.B."/>
            <person name="Woyke T."/>
            <person name="Klenk H.P."/>
            <person name="Zhou Y."/>
            <person name="Lilburn T.G."/>
            <person name="Beck B.J."/>
            <person name="De Vos P."/>
            <person name="Vandamme P."/>
            <person name="Eisen J.A."/>
            <person name="Garrity G."/>
            <person name="Hugenholtz P."/>
            <person name="Kyrpides N.C."/>
        </authorList>
    </citation>
    <scope>NUCLEOTIDE SEQUENCE [LARGE SCALE GENOMIC DNA]</scope>
    <source>
        <strain evidence="1 2">CGMCC 1.6855</strain>
    </source>
</reference>
<evidence type="ECO:0000313" key="2">
    <source>
        <dbReference type="Proteomes" id="UP000315908"/>
    </source>
</evidence>